<keyword evidence="5" id="KW-0863">Zinc-finger</keyword>
<dbReference type="GO" id="GO:0043139">
    <property type="term" value="F:5'-3' DNA helicase activity"/>
    <property type="evidence" value="ECO:0007669"/>
    <property type="project" value="TreeGrafter"/>
</dbReference>
<dbReference type="InterPro" id="IPR050534">
    <property type="entry name" value="Coronavir_polyprotein_1ab"/>
</dbReference>
<dbReference type="Pfam" id="PF13087">
    <property type="entry name" value="AAA_12"/>
    <property type="match status" value="1"/>
</dbReference>
<dbReference type="PANTHER" id="PTHR43788">
    <property type="entry name" value="DNA2/NAM7 HELICASE FAMILY MEMBER"/>
    <property type="match status" value="1"/>
</dbReference>
<dbReference type="SUPFAM" id="SSF52540">
    <property type="entry name" value="P-loop containing nucleoside triphosphate hydrolases"/>
    <property type="match status" value="1"/>
</dbReference>
<evidence type="ECO:0000256" key="3">
    <source>
        <dbReference type="ARBA" id="ARBA00022806"/>
    </source>
</evidence>
<dbReference type="Gene3D" id="3.40.50.300">
    <property type="entry name" value="P-loop containing nucleotide triphosphate hydrolases"/>
    <property type="match status" value="2"/>
</dbReference>
<evidence type="ECO:0000256" key="4">
    <source>
        <dbReference type="ARBA" id="ARBA00022840"/>
    </source>
</evidence>
<keyword evidence="3" id="KW-0347">Helicase</keyword>
<keyword evidence="5" id="KW-0479">Metal-binding</keyword>
<comment type="caution">
    <text evidence="7">The sequence shown here is derived from an EMBL/GenBank/DDBJ whole genome shotgun (WGS) entry which is preliminary data.</text>
</comment>
<dbReference type="GO" id="GO:0008270">
    <property type="term" value="F:zinc ion binding"/>
    <property type="evidence" value="ECO:0007669"/>
    <property type="project" value="UniProtKB-KW"/>
</dbReference>
<dbReference type="PROSITE" id="PS50966">
    <property type="entry name" value="ZF_SWIM"/>
    <property type="match status" value="1"/>
</dbReference>
<organism evidence="7 8">
    <name type="scientific">Perkinsus olseni</name>
    <name type="common">Perkinsus atlanticus</name>
    <dbReference type="NCBI Taxonomy" id="32597"/>
    <lineage>
        <taxon>Eukaryota</taxon>
        <taxon>Sar</taxon>
        <taxon>Alveolata</taxon>
        <taxon>Perkinsozoa</taxon>
        <taxon>Perkinsea</taxon>
        <taxon>Perkinsida</taxon>
        <taxon>Perkinsidae</taxon>
        <taxon>Perkinsus</taxon>
    </lineage>
</organism>
<keyword evidence="2" id="KW-0378">Hydrolase</keyword>
<dbReference type="InterPro" id="IPR007527">
    <property type="entry name" value="Znf_SWIM"/>
</dbReference>
<dbReference type="GO" id="GO:0005524">
    <property type="term" value="F:ATP binding"/>
    <property type="evidence" value="ECO:0007669"/>
    <property type="project" value="UniProtKB-KW"/>
</dbReference>
<dbReference type="InterPro" id="IPR041679">
    <property type="entry name" value="DNA2/NAM7-like_C"/>
</dbReference>
<dbReference type="InterPro" id="IPR047187">
    <property type="entry name" value="SF1_C_Upf1"/>
</dbReference>
<dbReference type="AlphaFoldDB" id="A0A7J6M180"/>
<keyword evidence="1" id="KW-0547">Nucleotide-binding</keyword>
<dbReference type="Proteomes" id="UP000570595">
    <property type="component" value="Unassembled WGS sequence"/>
</dbReference>
<evidence type="ECO:0000313" key="8">
    <source>
        <dbReference type="Proteomes" id="UP000570595"/>
    </source>
</evidence>
<evidence type="ECO:0000259" key="6">
    <source>
        <dbReference type="PROSITE" id="PS50966"/>
    </source>
</evidence>
<dbReference type="Pfam" id="PF23512">
    <property type="entry name" value="Microp_apicomplexa_8"/>
    <property type="match status" value="1"/>
</dbReference>
<dbReference type="GO" id="GO:0016787">
    <property type="term" value="F:hydrolase activity"/>
    <property type="evidence" value="ECO:0007669"/>
    <property type="project" value="UniProtKB-KW"/>
</dbReference>
<dbReference type="CDD" id="cd18808">
    <property type="entry name" value="SF1_C_Upf1"/>
    <property type="match status" value="1"/>
</dbReference>
<dbReference type="InterPro" id="IPR027417">
    <property type="entry name" value="P-loop_NTPase"/>
</dbReference>
<name>A0A7J6M180_PEROL</name>
<feature type="domain" description="SWIM-type" evidence="6">
    <location>
        <begin position="1064"/>
        <end position="1103"/>
    </location>
</feature>
<keyword evidence="5" id="KW-0862">Zinc</keyword>
<dbReference type="InterPro" id="IPR056347">
    <property type="entry name" value="Microp_apicomplexa_8"/>
</dbReference>
<evidence type="ECO:0000313" key="7">
    <source>
        <dbReference type="EMBL" id="KAF4665235.1"/>
    </source>
</evidence>
<dbReference type="EMBL" id="JABAHT010000099">
    <property type="protein sequence ID" value="KAF4665235.1"/>
    <property type="molecule type" value="Genomic_DNA"/>
</dbReference>
<proteinExistence type="predicted"/>
<reference evidence="7 8" key="1">
    <citation type="submission" date="2020-04" db="EMBL/GenBank/DDBJ databases">
        <title>Perkinsus olseni comparative genomics.</title>
        <authorList>
            <person name="Bogema D.R."/>
        </authorList>
    </citation>
    <scope>NUCLEOTIDE SEQUENCE [LARGE SCALE GENOMIC DNA]</scope>
    <source>
        <strain evidence="7">ATCC PRA-179</strain>
    </source>
</reference>
<dbReference type="Pfam" id="PF04434">
    <property type="entry name" value="SWIM"/>
    <property type="match status" value="1"/>
</dbReference>
<dbReference type="OrthoDB" id="6513042at2759"/>
<evidence type="ECO:0000256" key="5">
    <source>
        <dbReference type="PROSITE-ProRule" id="PRU00325"/>
    </source>
</evidence>
<protein>
    <recommendedName>
        <fullName evidence="6">SWIM-type domain-containing protein</fullName>
    </recommendedName>
</protein>
<dbReference type="Pfam" id="PF13245">
    <property type="entry name" value="AAA_19"/>
    <property type="match status" value="1"/>
</dbReference>
<sequence length="1128" mass="125652">MLLFLNLVRQPAVRGSSSVGLLPCGQQRWKIHLSKSVIWRFYNRLNVRRKYKTAIRRGRMVWKDGQVQFPKIGIAGYDDHKNAGSWTEEEDAGLTRICGETIKALPAWVATTSVSQLLDRAVRRSLRRGTRQKEDNEAVFEGRGVNEMLARVRDLGLENREADRRWLSCLKRRMSQLNKETPPNDQYDPEHVAATMLAPVGKKSPEPPSLSPLAFCYFLQICCLQPRLSRIMMDHVVQYLSLSESSFGGDARAAAFFHSQSVAIIREQADAIADAYINFKRELKINVTAGGSELSLFTSSRFRDPAILVVLRDVLSSTSEVRFLLDIGQGRYSSSHYLDDSRLWSYARGDVFLIGRAHPDQLTTLNFLDSCLEAYNGGAEYFAYPRLRISASSPLAKQTITVNCTACEQSELRVNAESHLNGTTQLRCKCRTFGRRPLPQQPVQFPTDELWLGKLTKVARNGNLGEIRLRVFPASSEALSEMLGTNPDDENTKAHPTAATSFKAVLDDGQVDWLCVPVTANIPQVSSRELSAVFALSSNDRTRQAPFIRRLLLEGHTEAAEERMEWLPEPASADLEGLTESQQSAVRAAVSSRLTLIQGPPGTGKTFAVVAIVKHWLRTNPELPVMVCAGTHAARALLHAHLESQGILVTPPPVYTNDEEYEDAVRPRRYRPKTGTIGYSNFVARDVIPLDGTLSGTVYVETVYSAALVPGRKLPRVVVDEASQLTIAGTLLPIMQGAEQVVLLGDDRQLSSVSGGLSLFDELLASELVKPKFLREQFRMHPEVAAFSSQHFYDHQLTCHPSWKSKSWPSLVLPDIFRDRVVSDRGSRVVFVDTGGATRETFDKGCDSYYNVEEAGAVALAVESLLAAGAKDSDVGVVTPYAAQRTYLRRQLHLLPRTIIQGAYADRDPRRSRELGPNSSGPDPTVDSVDAFQGSERCWIVFSAVRSNPEYAVGFLNDYRRVNVMLTRARYGVVVIGDRSTLQASGPWRAWLSWVDEHGRVVRLDKESFRQIAEVPMPNAKRIRFAADRWKLGVSLEAAFGKIQTLRPLAEGCVWAATSEFNTFEVQLDEPTGNVVHCLCTCSDARRHHGRCAHAAALVIRVRQQALGMSRHYAQTEFLLEREAPMAT</sequence>
<gene>
    <name evidence="7" type="ORF">FOZ61_011110</name>
</gene>
<keyword evidence="4" id="KW-0067">ATP-binding</keyword>
<accession>A0A7J6M180</accession>
<evidence type="ECO:0000256" key="2">
    <source>
        <dbReference type="ARBA" id="ARBA00022801"/>
    </source>
</evidence>
<dbReference type="PANTHER" id="PTHR43788:SF8">
    <property type="entry name" value="DNA-BINDING PROTEIN SMUBP-2"/>
    <property type="match status" value="1"/>
</dbReference>
<evidence type="ECO:0000256" key="1">
    <source>
        <dbReference type="ARBA" id="ARBA00022741"/>
    </source>
</evidence>